<dbReference type="Gene3D" id="3.40.50.1820">
    <property type="entry name" value="alpha/beta hydrolase"/>
    <property type="match status" value="1"/>
</dbReference>
<reference evidence="3 4" key="1">
    <citation type="submission" date="2022-01" db="EMBL/GenBank/DDBJ databases">
        <authorList>
            <person name="Huang Y."/>
        </authorList>
    </citation>
    <scope>NUCLEOTIDE SEQUENCE [LARGE SCALE GENOMIC DNA]</scope>
    <source>
        <strain evidence="3 4">HY366</strain>
    </source>
</reference>
<feature type="domain" description="Alpha/beta hydrolase fold-3" evidence="2">
    <location>
        <begin position="69"/>
        <end position="157"/>
    </location>
</feature>
<dbReference type="InterPro" id="IPR029058">
    <property type="entry name" value="AB_hydrolase_fold"/>
</dbReference>
<evidence type="ECO:0000313" key="4">
    <source>
        <dbReference type="Proteomes" id="UP001200110"/>
    </source>
</evidence>
<evidence type="ECO:0000256" key="1">
    <source>
        <dbReference type="ARBA" id="ARBA00022801"/>
    </source>
</evidence>
<dbReference type="Pfam" id="PF07859">
    <property type="entry name" value="Abhydrolase_3"/>
    <property type="match status" value="1"/>
</dbReference>
<dbReference type="InterPro" id="IPR013094">
    <property type="entry name" value="AB_hydrolase_3"/>
</dbReference>
<dbReference type="SUPFAM" id="SSF53474">
    <property type="entry name" value="alpha/beta-Hydrolases"/>
    <property type="match status" value="1"/>
</dbReference>
<organism evidence="3 4">
    <name type="scientific">Gordonia liuliyuniae</name>
    <dbReference type="NCBI Taxonomy" id="2911517"/>
    <lineage>
        <taxon>Bacteria</taxon>
        <taxon>Bacillati</taxon>
        <taxon>Actinomycetota</taxon>
        <taxon>Actinomycetes</taxon>
        <taxon>Mycobacteriales</taxon>
        <taxon>Gordoniaceae</taxon>
        <taxon>Gordonia</taxon>
    </lineage>
</organism>
<dbReference type="GO" id="GO:0016787">
    <property type="term" value="F:hydrolase activity"/>
    <property type="evidence" value="ECO:0007669"/>
    <property type="project" value="UniProtKB-KW"/>
</dbReference>
<dbReference type="PANTHER" id="PTHR48081">
    <property type="entry name" value="AB HYDROLASE SUPERFAMILY PROTEIN C4A8.06C"/>
    <property type="match status" value="1"/>
</dbReference>
<name>A0ABS9IUE6_9ACTN</name>
<evidence type="ECO:0000313" key="3">
    <source>
        <dbReference type="EMBL" id="MCF8589191.1"/>
    </source>
</evidence>
<accession>A0ABS9IUE6</accession>
<proteinExistence type="predicted"/>
<evidence type="ECO:0000259" key="2">
    <source>
        <dbReference type="Pfam" id="PF07859"/>
    </source>
</evidence>
<protein>
    <submittedName>
        <fullName evidence="3">Alpha/beta hydrolase</fullName>
    </submittedName>
</protein>
<comment type="caution">
    <text evidence="3">The sequence shown here is derived from an EMBL/GenBank/DDBJ whole genome shotgun (WGS) entry which is preliminary data.</text>
</comment>
<gene>
    <name evidence="3" type="ORF">L5G33_12040</name>
</gene>
<keyword evidence="4" id="KW-1185">Reference proteome</keyword>
<dbReference type="EMBL" id="JAKKOR010000009">
    <property type="protein sequence ID" value="MCF8589191.1"/>
    <property type="molecule type" value="Genomic_DNA"/>
</dbReference>
<dbReference type="RefSeq" id="WP_236998429.1">
    <property type="nucleotide sequence ID" value="NZ_JAKKOR010000009.1"/>
</dbReference>
<dbReference type="PANTHER" id="PTHR48081:SF33">
    <property type="entry name" value="KYNURENINE FORMAMIDASE"/>
    <property type="match status" value="1"/>
</dbReference>
<sequence length="289" mass="30548">MPNQITTTDYDARATVTEAQFDAIMARYLARSADAVRDLHGAPGVIYDATSRQRLDVWGTGSTPRPAFFVVHGGYWRALSRHHTLFMADVLAEAGIATVAIDYGLAPATPLREIVRQTRAAYAHVLRHGADYGLDVDRVVVGGSSAGAHLAAMTMVGGGWTDSLGIGGRTARAGLLISGLYDLRPLVDTPANDWLSLTEQSATALSPAFAPDPPPGTTAFIADAEIEAAGFARQSSDLRTRWSDSVTIGGTTVTGRNHFDVFLDLADPASELTAAVIDLVDAAGAHEDM</sequence>
<dbReference type="InterPro" id="IPR050300">
    <property type="entry name" value="GDXG_lipolytic_enzyme"/>
</dbReference>
<keyword evidence="1 3" id="KW-0378">Hydrolase</keyword>
<dbReference type="Proteomes" id="UP001200110">
    <property type="component" value="Unassembled WGS sequence"/>
</dbReference>